<evidence type="ECO:0000256" key="18">
    <source>
        <dbReference type="ARBA" id="ARBA00048086"/>
    </source>
</evidence>
<comment type="catalytic activity">
    <reaction evidence="21">
        <text>eicosanoyl-CoA + oxidized [electron-transfer flavoprotein] + H(+) = (2E)-eicosenoyl-CoA + reduced [electron-transfer flavoprotein]</text>
        <dbReference type="Rhea" id="RHEA:47236"/>
        <dbReference type="Rhea" id="RHEA-COMP:10685"/>
        <dbReference type="Rhea" id="RHEA-COMP:10686"/>
        <dbReference type="ChEBI" id="CHEBI:15378"/>
        <dbReference type="ChEBI" id="CHEBI:57380"/>
        <dbReference type="ChEBI" id="CHEBI:57692"/>
        <dbReference type="ChEBI" id="CHEBI:58307"/>
        <dbReference type="ChEBI" id="CHEBI:74691"/>
    </reaction>
    <physiologicalReaction direction="left-to-right" evidence="21">
        <dbReference type="Rhea" id="RHEA:47237"/>
    </physiologicalReaction>
</comment>
<comment type="similarity">
    <text evidence="5">Belongs to the acyl-CoA dehydrogenase family.</text>
</comment>
<evidence type="ECO:0000256" key="2">
    <source>
        <dbReference type="ARBA" id="ARBA00004275"/>
    </source>
</evidence>
<comment type="pathway">
    <text evidence="4">Lipid metabolism; fatty acid beta-oxidation.</text>
</comment>
<evidence type="ECO:0000256" key="16">
    <source>
        <dbReference type="ARBA" id="ARBA00047443"/>
    </source>
</evidence>
<dbReference type="FunFam" id="1.20.140.10:FF:000018">
    <property type="entry name" value="Acyl-CoA dehydrogenase family member 10"/>
    <property type="match status" value="1"/>
</dbReference>
<reference evidence="26" key="1">
    <citation type="submission" date="2025-08" db="UniProtKB">
        <authorList>
            <consortium name="Ensembl"/>
        </authorList>
    </citation>
    <scope>IDENTIFICATION</scope>
</reference>
<dbReference type="Gene3D" id="3.30.200.20">
    <property type="entry name" value="Phosphorylase Kinase, domain 1"/>
    <property type="match status" value="1"/>
</dbReference>
<dbReference type="Gene3D" id="1.20.140.10">
    <property type="entry name" value="Butyryl-CoA Dehydrogenase, subunit A, domain 3"/>
    <property type="match status" value="1"/>
</dbReference>
<dbReference type="SUPFAM" id="SSF47203">
    <property type="entry name" value="Acyl-CoA dehydrogenase C-terminal domain-like"/>
    <property type="match status" value="1"/>
</dbReference>
<dbReference type="InterPro" id="IPR009075">
    <property type="entry name" value="AcylCo_DH/oxidase_C"/>
</dbReference>
<dbReference type="Pfam" id="PF00441">
    <property type="entry name" value="Acyl-CoA_dh_1"/>
    <property type="match status" value="1"/>
</dbReference>
<dbReference type="InterPro" id="IPR002575">
    <property type="entry name" value="Aminoglycoside_PTrfase"/>
</dbReference>
<dbReference type="InterPro" id="IPR037069">
    <property type="entry name" value="AcylCoA_DH/ox_N_sf"/>
</dbReference>
<feature type="domain" description="Acyl-CoA dehydrogenase/oxidase C-terminal" evidence="22">
    <location>
        <begin position="548"/>
        <end position="695"/>
    </location>
</feature>
<dbReference type="GO" id="GO:0031966">
    <property type="term" value="C:mitochondrial membrane"/>
    <property type="evidence" value="ECO:0007669"/>
    <property type="project" value="UniProtKB-SubCell"/>
</dbReference>
<dbReference type="Gene3D" id="2.40.110.10">
    <property type="entry name" value="Butyryl-CoA Dehydrogenase, subunit A, domain 2"/>
    <property type="match status" value="1"/>
</dbReference>
<dbReference type="InterPro" id="IPR009100">
    <property type="entry name" value="AcylCoA_DH/oxidase_NM_dom_sf"/>
</dbReference>
<dbReference type="CDD" id="cd05154">
    <property type="entry name" value="ACAD10_11_N-like"/>
    <property type="match status" value="1"/>
</dbReference>
<evidence type="ECO:0000256" key="19">
    <source>
        <dbReference type="ARBA" id="ARBA00048395"/>
    </source>
</evidence>
<dbReference type="PANTHER" id="PTHR48083">
    <property type="entry name" value="MEDIUM-CHAIN SPECIFIC ACYL-COA DEHYDROGENASE, MITOCHONDRIAL-RELATED"/>
    <property type="match status" value="1"/>
</dbReference>
<comment type="catalytic activity">
    <reaction evidence="18">
        <text>tetracosanoyl-CoA + oxidized [electron-transfer flavoprotein] + H(+) = (2E)-tetracosenoyl-CoA + reduced [electron-transfer flavoprotein]</text>
        <dbReference type="Rhea" id="RHEA:47232"/>
        <dbReference type="Rhea" id="RHEA-COMP:10685"/>
        <dbReference type="Rhea" id="RHEA-COMP:10686"/>
        <dbReference type="ChEBI" id="CHEBI:15378"/>
        <dbReference type="ChEBI" id="CHEBI:57692"/>
        <dbReference type="ChEBI" id="CHEBI:58307"/>
        <dbReference type="ChEBI" id="CHEBI:65052"/>
        <dbReference type="ChEBI" id="CHEBI:74693"/>
    </reaction>
    <physiologicalReaction direction="left-to-right" evidence="18">
        <dbReference type="Rhea" id="RHEA:47233"/>
    </physiologicalReaction>
</comment>
<evidence type="ECO:0000256" key="21">
    <source>
        <dbReference type="ARBA" id="ARBA00049140"/>
    </source>
</evidence>
<evidence type="ECO:0000256" key="7">
    <source>
        <dbReference type="ARBA" id="ARBA00022630"/>
    </source>
</evidence>
<comment type="catalytic activity">
    <reaction evidence="17">
        <text>docosanoyl-CoA + oxidized [electron-transfer flavoprotein] + H(+) = (2E)-docosenoyl-CoA + reduced [electron-transfer flavoprotein]</text>
        <dbReference type="Rhea" id="RHEA:47228"/>
        <dbReference type="Rhea" id="RHEA-COMP:10685"/>
        <dbReference type="Rhea" id="RHEA-COMP:10686"/>
        <dbReference type="ChEBI" id="CHEBI:15378"/>
        <dbReference type="ChEBI" id="CHEBI:57692"/>
        <dbReference type="ChEBI" id="CHEBI:58307"/>
        <dbReference type="ChEBI" id="CHEBI:65059"/>
        <dbReference type="ChEBI" id="CHEBI:74692"/>
    </reaction>
    <physiologicalReaction direction="left-to-right" evidence="17">
        <dbReference type="Rhea" id="RHEA:47229"/>
    </physiologicalReaction>
</comment>
<organism evidence="26 27">
    <name type="scientific">Cyprinus carpio</name>
    <name type="common">Common carp</name>
    <dbReference type="NCBI Taxonomy" id="7962"/>
    <lineage>
        <taxon>Eukaryota</taxon>
        <taxon>Metazoa</taxon>
        <taxon>Chordata</taxon>
        <taxon>Craniata</taxon>
        <taxon>Vertebrata</taxon>
        <taxon>Euteleostomi</taxon>
        <taxon>Actinopterygii</taxon>
        <taxon>Neopterygii</taxon>
        <taxon>Teleostei</taxon>
        <taxon>Ostariophysi</taxon>
        <taxon>Cypriniformes</taxon>
        <taxon>Cyprinidae</taxon>
        <taxon>Cyprininae</taxon>
        <taxon>Cyprinus</taxon>
    </lineage>
</organism>
<comment type="catalytic activity">
    <reaction evidence="20">
        <text>hexacosanoyl-CoA + oxidized [electron-transfer flavoprotein] + H(+) = (2E)-hexacosenoyl-CoA + reduced [electron-transfer flavoprotein]</text>
        <dbReference type="Rhea" id="RHEA:48216"/>
        <dbReference type="Rhea" id="RHEA-COMP:10685"/>
        <dbReference type="Rhea" id="RHEA-COMP:10686"/>
        <dbReference type="ChEBI" id="CHEBI:15378"/>
        <dbReference type="ChEBI" id="CHEBI:57692"/>
        <dbReference type="ChEBI" id="CHEBI:58307"/>
        <dbReference type="ChEBI" id="CHEBI:64868"/>
        <dbReference type="ChEBI" id="CHEBI:74281"/>
    </reaction>
    <physiologicalReaction direction="left-to-right" evidence="20">
        <dbReference type="Rhea" id="RHEA:48217"/>
    </physiologicalReaction>
</comment>
<evidence type="ECO:0000259" key="22">
    <source>
        <dbReference type="Pfam" id="PF00441"/>
    </source>
</evidence>
<dbReference type="InterPro" id="IPR011009">
    <property type="entry name" value="Kinase-like_dom_sf"/>
</dbReference>
<comment type="cofactor">
    <cofactor evidence="1">
        <name>FAD</name>
        <dbReference type="ChEBI" id="CHEBI:57692"/>
    </cofactor>
</comment>
<evidence type="ECO:0000259" key="24">
    <source>
        <dbReference type="Pfam" id="PF02770"/>
    </source>
</evidence>
<dbReference type="InterPro" id="IPR013786">
    <property type="entry name" value="AcylCoA_DH/ox_N"/>
</dbReference>
<sequence>MDRQITAVRPEHRFDTNNLKRYLSGKLDSFSGNSTLTLQQYRAGQSNPTFYIETADKRYVLRKKPPGELLPGAHKIDREYAVQKALYSVGFPVPHPVLYCTDTHVIGTEFYIMEHVQGRIFRDLRLPGVSVAERTALYVAAVETLAKLHSLDVSSLDLLGYGKGKGYCKRQVSTWTKQYKASAHKEKKKKRSLFIVSLQARVLAVLDWELSTTGQPLADLAYFLMPHYWPSHYKVISTMGGVTGVKGIPSPDDLISIYCHRRGIPNSLPQQNFFIAMAIFKMAAIAQGIYARHLLGNASSLNAAEFEESVEPLAELGLQIALRYKITILTLHEVKEYYAKHKDTPERWLTPAVMEELKAKARAAGLWNLFLSAESGLSQLDYAHIAEETGRCFYAPEVFNCQAPDTGNMEVLHLFGTEEQKRLWLEPLLRGDIRSCFCMTEPDVASSDATNMKCTLHKDKDHFIINGKKWWSSGAGNPKCEIAIVMCRSKSPDSNSDSMILVPLNTPGVKKIRPLTVFGQDDAIHGGHFEILFDNVRVPASNILLGEGRGFEIAQGRLGPGRLHHCMRAIGLAEWALELLCQRAAHRQAFGKRLYQHEVVAHWIAECRIAISQSRLLTLHAAHTLDTQGNKAARKQIAMIKVAAGRMASKVVDCAIQVYGGAGVSDDFPLAEMYAYARTLRIADGPDEVHLSSIALLELRDQRRRAQAKL</sequence>
<dbReference type="InterPro" id="IPR036250">
    <property type="entry name" value="AcylCo_DH-like_C"/>
</dbReference>
<evidence type="ECO:0000256" key="9">
    <source>
        <dbReference type="ARBA" id="ARBA00022832"/>
    </source>
</evidence>
<evidence type="ECO:0000256" key="8">
    <source>
        <dbReference type="ARBA" id="ARBA00022827"/>
    </source>
</evidence>
<evidence type="ECO:0000313" key="26">
    <source>
        <dbReference type="Ensembl" id="ENSCCRP00020018700.1"/>
    </source>
</evidence>
<evidence type="ECO:0000256" key="12">
    <source>
        <dbReference type="ARBA" id="ARBA00023136"/>
    </source>
</evidence>
<dbReference type="AlphaFoldDB" id="A0A8C2H5K0"/>
<evidence type="ECO:0000256" key="20">
    <source>
        <dbReference type="ARBA" id="ARBA00048399"/>
    </source>
</evidence>
<evidence type="ECO:0000256" key="15">
    <source>
        <dbReference type="ARBA" id="ARBA00046026"/>
    </source>
</evidence>
<dbReference type="InterPro" id="IPR046373">
    <property type="entry name" value="Acyl-CoA_Oxase/DH_mid-dom_sf"/>
</dbReference>
<comment type="subunit">
    <text evidence="6">Homodimer.</text>
</comment>
<keyword evidence="8" id="KW-0274">FAD</keyword>
<dbReference type="Gene3D" id="3.90.1200.10">
    <property type="match status" value="2"/>
</dbReference>
<evidence type="ECO:0000256" key="5">
    <source>
        <dbReference type="ARBA" id="ARBA00009347"/>
    </source>
</evidence>
<protein>
    <recommendedName>
        <fullName evidence="14">Acyl-CoA dehydrogenase family member 11</fullName>
    </recommendedName>
</protein>
<keyword evidence="11" id="KW-0443">Lipid metabolism</keyword>
<evidence type="ECO:0000256" key="13">
    <source>
        <dbReference type="ARBA" id="ARBA00023140"/>
    </source>
</evidence>
<evidence type="ECO:0000256" key="11">
    <source>
        <dbReference type="ARBA" id="ARBA00023098"/>
    </source>
</evidence>
<dbReference type="Proteomes" id="UP000694701">
    <property type="component" value="Unplaced"/>
</dbReference>
<evidence type="ECO:0000259" key="23">
    <source>
        <dbReference type="Pfam" id="PF01636"/>
    </source>
</evidence>
<dbReference type="GO" id="GO:0033539">
    <property type="term" value="P:fatty acid beta-oxidation using acyl-CoA dehydrogenase"/>
    <property type="evidence" value="ECO:0007669"/>
    <property type="project" value="TreeGrafter"/>
</dbReference>
<keyword evidence="12" id="KW-0472">Membrane</keyword>
<dbReference type="GO" id="GO:0050660">
    <property type="term" value="F:flavin adenine dinucleotide binding"/>
    <property type="evidence" value="ECO:0007669"/>
    <property type="project" value="InterPro"/>
</dbReference>
<evidence type="ECO:0000256" key="17">
    <source>
        <dbReference type="ARBA" id="ARBA00048020"/>
    </source>
</evidence>
<dbReference type="SUPFAM" id="SSF56112">
    <property type="entry name" value="Protein kinase-like (PK-like)"/>
    <property type="match status" value="1"/>
</dbReference>
<dbReference type="Pfam" id="PF02770">
    <property type="entry name" value="Acyl-CoA_dh_M"/>
    <property type="match status" value="1"/>
</dbReference>
<evidence type="ECO:0000256" key="6">
    <source>
        <dbReference type="ARBA" id="ARBA00011738"/>
    </source>
</evidence>
<dbReference type="Gene3D" id="1.10.540.10">
    <property type="entry name" value="Acyl-CoA dehydrogenase/oxidase, N-terminal domain"/>
    <property type="match status" value="1"/>
</dbReference>
<evidence type="ECO:0000256" key="3">
    <source>
        <dbReference type="ARBA" id="ARBA00004325"/>
    </source>
</evidence>
<dbReference type="GO" id="GO:0005777">
    <property type="term" value="C:peroxisome"/>
    <property type="evidence" value="ECO:0007669"/>
    <property type="project" value="UniProtKB-SubCell"/>
</dbReference>
<keyword evidence="9" id="KW-0276">Fatty acid metabolism</keyword>
<comment type="catalytic activity">
    <reaction evidence="19">
        <text>tricosanoyl-CoA + oxidized [electron-transfer flavoprotein] + H(+) = (2E)-tricosenoyl-CoA + reduced [electron-transfer flavoprotein]</text>
        <dbReference type="Rhea" id="RHEA:48220"/>
        <dbReference type="Rhea" id="RHEA-COMP:10685"/>
        <dbReference type="Rhea" id="RHEA-COMP:10686"/>
        <dbReference type="ChEBI" id="CHEBI:15378"/>
        <dbReference type="ChEBI" id="CHEBI:57692"/>
        <dbReference type="ChEBI" id="CHEBI:58307"/>
        <dbReference type="ChEBI" id="CHEBI:90118"/>
        <dbReference type="ChEBI" id="CHEBI:90119"/>
    </reaction>
    <physiologicalReaction direction="left-to-right" evidence="19">
        <dbReference type="Rhea" id="RHEA:48221"/>
    </physiologicalReaction>
</comment>
<dbReference type="InterPro" id="IPR006091">
    <property type="entry name" value="Acyl-CoA_Oxase/DH_mid-dom"/>
</dbReference>
<keyword evidence="10" id="KW-0560">Oxidoreductase</keyword>
<dbReference type="PANTHER" id="PTHR48083:SF13">
    <property type="entry name" value="ACYL-COA DEHYDROGENASE FAMILY MEMBER 11"/>
    <property type="match status" value="1"/>
</dbReference>
<dbReference type="InterPro" id="IPR050741">
    <property type="entry name" value="Acyl-CoA_dehydrogenase"/>
</dbReference>
<feature type="domain" description="Acyl-CoA oxidase/dehydrogenase middle" evidence="24">
    <location>
        <begin position="436"/>
        <end position="535"/>
    </location>
</feature>
<evidence type="ECO:0000259" key="25">
    <source>
        <dbReference type="Pfam" id="PF02771"/>
    </source>
</evidence>
<dbReference type="SUPFAM" id="SSF56645">
    <property type="entry name" value="Acyl-CoA dehydrogenase NM domain-like"/>
    <property type="match status" value="1"/>
</dbReference>
<comment type="subcellular location">
    <subcellularLocation>
        <location evidence="3">Mitochondrion membrane</location>
    </subcellularLocation>
    <subcellularLocation>
        <location evidence="2">Peroxisome</location>
    </subcellularLocation>
</comment>
<evidence type="ECO:0000313" key="27">
    <source>
        <dbReference type="Proteomes" id="UP000694701"/>
    </source>
</evidence>
<dbReference type="Pfam" id="PF01636">
    <property type="entry name" value="APH"/>
    <property type="match status" value="1"/>
</dbReference>
<evidence type="ECO:0000256" key="1">
    <source>
        <dbReference type="ARBA" id="ARBA00001974"/>
    </source>
</evidence>
<proteinExistence type="inferred from homology"/>
<dbReference type="Pfam" id="PF02771">
    <property type="entry name" value="Acyl-CoA_dh_N"/>
    <property type="match status" value="1"/>
</dbReference>
<comment type="function">
    <text evidence="15">Acyl-CoA dehydrogenase, that exhibits maximal activity towards saturated C22-CoA. Probably participates in beta-oxydation and energy production but could also play a role in the metabolism of specific fatty acids to control fatty acids composition of cellular lipids in brain.</text>
</comment>
<comment type="catalytic activity">
    <reaction evidence="16">
        <text>a 2,3-saturated acyl-CoA + oxidized [electron-transfer flavoprotein] + H(+) = a (2E)-enoyl-CoA + reduced [electron-transfer flavoprotein]</text>
        <dbReference type="Rhea" id="RHEA:44704"/>
        <dbReference type="Rhea" id="RHEA-COMP:10685"/>
        <dbReference type="Rhea" id="RHEA-COMP:10686"/>
        <dbReference type="ChEBI" id="CHEBI:15378"/>
        <dbReference type="ChEBI" id="CHEBI:57692"/>
        <dbReference type="ChEBI" id="CHEBI:58307"/>
        <dbReference type="ChEBI" id="CHEBI:58856"/>
        <dbReference type="ChEBI" id="CHEBI:65111"/>
    </reaction>
    <physiologicalReaction direction="left-to-right" evidence="16">
        <dbReference type="Rhea" id="RHEA:44705"/>
    </physiologicalReaction>
</comment>
<evidence type="ECO:0000256" key="14">
    <source>
        <dbReference type="ARBA" id="ARBA00040622"/>
    </source>
</evidence>
<keyword evidence="13" id="KW-0576">Peroxisome</keyword>
<accession>A0A8C2H5K0</accession>
<dbReference type="Ensembl" id="ENSCCRT00020020539.1">
    <property type="protein sequence ID" value="ENSCCRP00020018700.1"/>
    <property type="gene ID" value="ENSCCRG00020008846.1"/>
</dbReference>
<feature type="domain" description="Acyl-CoA dehydrogenase/oxidase N-terminal" evidence="25">
    <location>
        <begin position="345"/>
        <end position="432"/>
    </location>
</feature>
<feature type="domain" description="Aminoglycoside phosphotransferase" evidence="23">
    <location>
        <begin position="37"/>
        <end position="186"/>
    </location>
</feature>
<evidence type="ECO:0000256" key="10">
    <source>
        <dbReference type="ARBA" id="ARBA00023002"/>
    </source>
</evidence>
<keyword evidence="7" id="KW-0285">Flavoprotein</keyword>
<dbReference type="FunFam" id="2.40.110.10:FF:000002">
    <property type="entry name" value="Acyl-CoA dehydrogenase fadE12"/>
    <property type="match status" value="1"/>
</dbReference>
<name>A0A8C2H5K0_CYPCA</name>
<dbReference type="InterPro" id="IPR041726">
    <property type="entry name" value="ACAD10_11_N"/>
</dbReference>
<evidence type="ECO:0000256" key="4">
    <source>
        <dbReference type="ARBA" id="ARBA00005005"/>
    </source>
</evidence>
<dbReference type="GO" id="GO:0003995">
    <property type="term" value="F:acyl-CoA dehydrogenase activity"/>
    <property type="evidence" value="ECO:0007669"/>
    <property type="project" value="TreeGrafter"/>
</dbReference>